<sequence length="57" mass="6224">MQGPASIIARGIEATFGAEALPREIAETRIPLIVEPQEPPETTLFHALFISEPEKIP</sequence>
<gene>
    <name evidence="1" type="ORF">AA314_08937</name>
</gene>
<dbReference type="KEGG" id="age:AA314_08937"/>
<accession>A0AAC8QHT7</accession>
<proteinExistence type="predicted"/>
<dbReference type="AlphaFoldDB" id="A0AAC8QHT7"/>
<protein>
    <submittedName>
        <fullName evidence="1">Uncharacterized protein</fullName>
    </submittedName>
</protein>
<evidence type="ECO:0000313" key="1">
    <source>
        <dbReference type="EMBL" id="AKJ07311.1"/>
    </source>
</evidence>
<organism evidence="1 2">
    <name type="scientific">Archangium gephyra</name>
    <dbReference type="NCBI Taxonomy" id="48"/>
    <lineage>
        <taxon>Bacteria</taxon>
        <taxon>Pseudomonadati</taxon>
        <taxon>Myxococcota</taxon>
        <taxon>Myxococcia</taxon>
        <taxon>Myxococcales</taxon>
        <taxon>Cystobacterineae</taxon>
        <taxon>Archangiaceae</taxon>
        <taxon>Archangium</taxon>
    </lineage>
</organism>
<evidence type="ECO:0000313" key="2">
    <source>
        <dbReference type="Proteomes" id="UP000035579"/>
    </source>
</evidence>
<reference evidence="1 2" key="1">
    <citation type="submission" date="2015-05" db="EMBL/GenBank/DDBJ databases">
        <title>Genome assembly of Archangium gephyra DSM 2261.</title>
        <authorList>
            <person name="Sharma G."/>
            <person name="Subramanian S."/>
        </authorList>
    </citation>
    <scope>NUCLEOTIDE SEQUENCE [LARGE SCALE GENOMIC DNA]</scope>
    <source>
        <strain evidence="1 2">DSM 2261</strain>
    </source>
</reference>
<dbReference type="EMBL" id="CP011509">
    <property type="protein sequence ID" value="AKJ07311.1"/>
    <property type="molecule type" value="Genomic_DNA"/>
</dbReference>
<dbReference type="Proteomes" id="UP000035579">
    <property type="component" value="Chromosome"/>
</dbReference>
<name>A0AAC8QHT7_9BACT</name>